<evidence type="ECO:0000313" key="4">
    <source>
        <dbReference type="Proteomes" id="UP000800036"/>
    </source>
</evidence>
<dbReference type="AlphaFoldDB" id="A0A6A5W0J0"/>
<proteinExistence type="predicted"/>
<feature type="transmembrane region" description="Helical" evidence="2">
    <location>
        <begin position="155"/>
        <end position="178"/>
    </location>
</feature>
<evidence type="ECO:0000313" key="3">
    <source>
        <dbReference type="EMBL" id="KAF1978907.1"/>
    </source>
</evidence>
<dbReference type="Proteomes" id="UP000800036">
    <property type="component" value="Unassembled WGS sequence"/>
</dbReference>
<keyword evidence="2" id="KW-0472">Membrane</keyword>
<accession>A0A6A5W0J0</accession>
<name>A0A6A5W0J0_9PLEO</name>
<keyword evidence="2" id="KW-1133">Transmembrane helix</keyword>
<evidence type="ECO:0000256" key="1">
    <source>
        <dbReference type="SAM" id="MobiDB-lite"/>
    </source>
</evidence>
<keyword evidence="4" id="KW-1185">Reference proteome</keyword>
<gene>
    <name evidence="3" type="ORF">BU23DRAFT_190464</name>
</gene>
<evidence type="ECO:0000256" key="2">
    <source>
        <dbReference type="SAM" id="Phobius"/>
    </source>
</evidence>
<protein>
    <submittedName>
        <fullName evidence="3">Uncharacterized protein</fullName>
    </submittedName>
</protein>
<feature type="region of interest" description="Disordered" evidence="1">
    <location>
        <begin position="89"/>
        <end position="113"/>
    </location>
</feature>
<sequence>MAVQDPTFWKRFSVAIHQDEAAKEGMAQDPNLKHSYVISLAELQPPAAATPTSPSERPSSPYILFPQSPAAHALSQPTSPILATSPGSATLKKAQTPPRAHVNPFGRHGNASQMTLGLSGRPQSRFKFWTSVSADPSNRDSWLEGQRRKRRHRTWVCWGFWVCLLLLVGGIVATILVLKSKDII</sequence>
<organism evidence="3 4">
    <name type="scientific">Bimuria novae-zelandiae CBS 107.79</name>
    <dbReference type="NCBI Taxonomy" id="1447943"/>
    <lineage>
        <taxon>Eukaryota</taxon>
        <taxon>Fungi</taxon>
        <taxon>Dikarya</taxon>
        <taxon>Ascomycota</taxon>
        <taxon>Pezizomycotina</taxon>
        <taxon>Dothideomycetes</taxon>
        <taxon>Pleosporomycetidae</taxon>
        <taxon>Pleosporales</taxon>
        <taxon>Massarineae</taxon>
        <taxon>Didymosphaeriaceae</taxon>
        <taxon>Bimuria</taxon>
    </lineage>
</organism>
<reference evidence="3" key="1">
    <citation type="journal article" date="2020" name="Stud. Mycol.">
        <title>101 Dothideomycetes genomes: a test case for predicting lifestyles and emergence of pathogens.</title>
        <authorList>
            <person name="Haridas S."/>
            <person name="Albert R."/>
            <person name="Binder M."/>
            <person name="Bloem J."/>
            <person name="Labutti K."/>
            <person name="Salamov A."/>
            <person name="Andreopoulos B."/>
            <person name="Baker S."/>
            <person name="Barry K."/>
            <person name="Bills G."/>
            <person name="Bluhm B."/>
            <person name="Cannon C."/>
            <person name="Castanera R."/>
            <person name="Culley D."/>
            <person name="Daum C."/>
            <person name="Ezra D."/>
            <person name="Gonzalez J."/>
            <person name="Henrissat B."/>
            <person name="Kuo A."/>
            <person name="Liang C."/>
            <person name="Lipzen A."/>
            <person name="Lutzoni F."/>
            <person name="Magnuson J."/>
            <person name="Mondo S."/>
            <person name="Nolan M."/>
            <person name="Ohm R."/>
            <person name="Pangilinan J."/>
            <person name="Park H.-J."/>
            <person name="Ramirez L."/>
            <person name="Alfaro M."/>
            <person name="Sun H."/>
            <person name="Tritt A."/>
            <person name="Yoshinaga Y."/>
            <person name="Zwiers L.-H."/>
            <person name="Turgeon B."/>
            <person name="Goodwin S."/>
            <person name="Spatafora J."/>
            <person name="Crous P."/>
            <person name="Grigoriev I."/>
        </authorList>
    </citation>
    <scope>NUCLEOTIDE SEQUENCE</scope>
    <source>
        <strain evidence="3">CBS 107.79</strain>
    </source>
</reference>
<keyword evidence="2" id="KW-0812">Transmembrane</keyword>
<dbReference type="EMBL" id="ML976659">
    <property type="protein sequence ID" value="KAF1978907.1"/>
    <property type="molecule type" value="Genomic_DNA"/>
</dbReference>
<dbReference type="OrthoDB" id="5353310at2759"/>